<comment type="caution">
    <text evidence="2">The sequence shown here is derived from an EMBL/GenBank/DDBJ whole genome shotgun (WGS) entry which is preliminary data.</text>
</comment>
<keyword evidence="3" id="KW-1185">Reference proteome</keyword>
<evidence type="ECO:0000259" key="1">
    <source>
        <dbReference type="SMART" id="SM00986"/>
    </source>
</evidence>
<protein>
    <submittedName>
        <fullName evidence="2">Uracil-DNA glycosylase family protein</fullName>
    </submittedName>
</protein>
<dbReference type="InterPro" id="IPR005122">
    <property type="entry name" value="Uracil-DNA_glycosylase-like"/>
</dbReference>
<dbReference type="SMART" id="SM00986">
    <property type="entry name" value="UDG"/>
    <property type="match status" value="1"/>
</dbReference>
<gene>
    <name evidence="2" type="ORF">F0Q34_10705</name>
</gene>
<sequence length="199" mass="21607">MTLEDSAAAARACTLCAAHLPLGPKPIFRVSRSARLLILSQAPGTRAHESGIPWEDASGDRLRDWMGLDKARFHDAARVAILPTGLCYPGRLPRGGDAPPRPECAPLWHPRLLAPMRSLRLTLLVGRHAIAGRLGARAAARLEDVVRDFASHLERGLFPLPHPSWRTKAWAARRPWFEAEVLPALRASVSAALADPPAG</sequence>
<name>A0A5B2TG63_9PROT</name>
<feature type="domain" description="Uracil-DNA glycosylase-like" evidence="1">
    <location>
        <begin position="27"/>
        <end position="186"/>
    </location>
</feature>
<dbReference type="CDD" id="cd10033">
    <property type="entry name" value="UDG_like"/>
    <property type="match status" value="1"/>
</dbReference>
<evidence type="ECO:0000313" key="2">
    <source>
        <dbReference type="EMBL" id="KAA2213103.1"/>
    </source>
</evidence>
<organism evidence="2 3">
    <name type="scientific">Teichococcus oryzae</name>
    <dbReference type="NCBI Taxonomy" id="1608942"/>
    <lineage>
        <taxon>Bacteria</taxon>
        <taxon>Pseudomonadati</taxon>
        <taxon>Pseudomonadota</taxon>
        <taxon>Alphaproteobacteria</taxon>
        <taxon>Acetobacterales</taxon>
        <taxon>Roseomonadaceae</taxon>
        <taxon>Roseomonas</taxon>
    </lineage>
</organism>
<dbReference type="InterPro" id="IPR047124">
    <property type="entry name" value="HI_0220.2"/>
</dbReference>
<dbReference type="RefSeq" id="WP_149812216.1">
    <property type="nucleotide sequence ID" value="NZ_VUKA01000004.1"/>
</dbReference>
<dbReference type="Gene3D" id="3.40.470.10">
    <property type="entry name" value="Uracil-DNA glycosylase-like domain"/>
    <property type="match status" value="1"/>
</dbReference>
<dbReference type="OrthoDB" id="9789139at2"/>
<dbReference type="InterPro" id="IPR036895">
    <property type="entry name" value="Uracil-DNA_glycosylase-like_sf"/>
</dbReference>
<dbReference type="PANTHER" id="PTHR42160">
    <property type="entry name" value="URACIL-DNA GLYCOSYLASE SUPERFAMILY PROTEIN"/>
    <property type="match status" value="1"/>
</dbReference>
<dbReference type="PANTHER" id="PTHR42160:SF1">
    <property type="entry name" value="URACIL-DNA GLYCOSYLASE SUPERFAMILY PROTEIN"/>
    <property type="match status" value="1"/>
</dbReference>
<dbReference type="Pfam" id="PF03167">
    <property type="entry name" value="UDG"/>
    <property type="match status" value="1"/>
</dbReference>
<evidence type="ECO:0000313" key="3">
    <source>
        <dbReference type="Proteomes" id="UP000322110"/>
    </source>
</evidence>
<dbReference type="Proteomes" id="UP000322110">
    <property type="component" value="Unassembled WGS sequence"/>
</dbReference>
<proteinExistence type="predicted"/>
<dbReference type="EMBL" id="VUKA01000004">
    <property type="protein sequence ID" value="KAA2213103.1"/>
    <property type="molecule type" value="Genomic_DNA"/>
</dbReference>
<reference evidence="2 3" key="1">
    <citation type="journal article" date="2015" name="Int. J. Syst. Evol. Microbiol.">
        <title>Roseomonas oryzae sp. nov., isolated from paddy rhizosphere soil.</title>
        <authorList>
            <person name="Ramaprasad E.V."/>
            <person name="Sasikala Ch."/>
            <person name="Ramana Ch.V."/>
        </authorList>
    </citation>
    <scope>NUCLEOTIDE SEQUENCE [LARGE SCALE GENOMIC DNA]</scope>
    <source>
        <strain evidence="2 3">KCTC 42542</strain>
    </source>
</reference>
<accession>A0A5B2TG63</accession>
<dbReference type="SMART" id="SM00987">
    <property type="entry name" value="UreE_C"/>
    <property type="match status" value="1"/>
</dbReference>
<dbReference type="SUPFAM" id="SSF52141">
    <property type="entry name" value="Uracil-DNA glycosylase-like"/>
    <property type="match status" value="1"/>
</dbReference>
<dbReference type="AlphaFoldDB" id="A0A5B2TG63"/>